<dbReference type="InterPro" id="IPR011009">
    <property type="entry name" value="Kinase-like_dom_sf"/>
</dbReference>
<dbReference type="Pfam" id="PF01163">
    <property type="entry name" value="RIO1"/>
    <property type="match status" value="1"/>
</dbReference>
<evidence type="ECO:0000256" key="9">
    <source>
        <dbReference type="ARBA" id="ARBA00022679"/>
    </source>
</evidence>
<evidence type="ECO:0000256" key="3">
    <source>
        <dbReference type="ARBA" id="ARBA00009196"/>
    </source>
</evidence>
<keyword evidence="24" id="KW-1185">Reference proteome</keyword>
<comment type="cofactor">
    <cofactor evidence="1">
        <name>Mg(2+)</name>
        <dbReference type="ChEBI" id="CHEBI:18420"/>
    </cofactor>
</comment>
<dbReference type="GO" id="GO:0005524">
    <property type="term" value="F:ATP binding"/>
    <property type="evidence" value="ECO:0007669"/>
    <property type="project" value="UniProtKB-KW"/>
</dbReference>
<evidence type="ECO:0000256" key="15">
    <source>
        <dbReference type="ARBA" id="ARBA00047899"/>
    </source>
</evidence>
<keyword evidence="5" id="KW-0963">Cytoplasm</keyword>
<dbReference type="InterPro" id="IPR036388">
    <property type="entry name" value="WH-like_DNA-bd_sf"/>
</dbReference>
<evidence type="ECO:0000256" key="18">
    <source>
        <dbReference type="ARBA" id="ARBA00068353"/>
    </source>
</evidence>
<dbReference type="InterPro" id="IPR018934">
    <property type="entry name" value="RIO_dom"/>
</dbReference>
<dbReference type="GO" id="GO:0005634">
    <property type="term" value="C:nucleus"/>
    <property type="evidence" value="ECO:0007669"/>
    <property type="project" value="TreeGrafter"/>
</dbReference>
<dbReference type="GO" id="GO:0030688">
    <property type="term" value="C:preribosome, small subunit precursor"/>
    <property type="evidence" value="ECO:0007669"/>
    <property type="project" value="TreeGrafter"/>
</dbReference>
<evidence type="ECO:0000256" key="21">
    <source>
        <dbReference type="SAM" id="MobiDB-lite"/>
    </source>
</evidence>
<evidence type="ECO:0000256" key="14">
    <source>
        <dbReference type="ARBA" id="ARBA00022842"/>
    </source>
</evidence>
<dbReference type="SUPFAM" id="SSF56112">
    <property type="entry name" value="Protein kinase-like (PK-like)"/>
    <property type="match status" value="1"/>
</dbReference>
<comment type="subcellular location">
    <subcellularLocation>
        <location evidence="2">Cytoplasm</location>
    </subcellularLocation>
</comment>
<evidence type="ECO:0000256" key="16">
    <source>
        <dbReference type="ARBA" id="ARBA00048679"/>
    </source>
</evidence>
<dbReference type="SUPFAM" id="SSF46785">
    <property type="entry name" value="Winged helix' DNA-binding domain"/>
    <property type="match status" value="1"/>
</dbReference>
<dbReference type="AlphaFoldDB" id="A0A811JU39"/>
<dbReference type="CDD" id="cd05144">
    <property type="entry name" value="RIO2_C"/>
    <property type="match status" value="1"/>
</dbReference>
<evidence type="ECO:0000313" key="24">
    <source>
        <dbReference type="Proteomes" id="UP000614601"/>
    </source>
</evidence>
<evidence type="ECO:0000256" key="7">
    <source>
        <dbReference type="ARBA" id="ARBA00022527"/>
    </source>
</evidence>
<dbReference type="InterPro" id="IPR000687">
    <property type="entry name" value="RIO_kinase"/>
</dbReference>
<comment type="catalytic activity">
    <reaction evidence="16">
        <text>L-seryl-[protein] + ATP = O-phospho-L-seryl-[protein] + ADP + H(+)</text>
        <dbReference type="Rhea" id="RHEA:17989"/>
        <dbReference type="Rhea" id="RHEA-COMP:9863"/>
        <dbReference type="Rhea" id="RHEA-COMP:11604"/>
        <dbReference type="ChEBI" id="CHEBI:15378"/>
        <dbReference type="ChEBI" id="CHEBI:29999"/>
        <dbReference type="ChEBI" id="CHEBI:30616"/>
        <dbReference type="ChEBI" id="CHEBI:83421"/>
        <dbReference type="ChEBI" id="CHEBI:456216"/>
        <dbReference type="EC" id="2.7.11.1"/>
    </reaction>
</comment>
<dbReference type="InterPro" id="IPR015285">
    <property type="entry name" value="RIO2_wHTH_N"/>
</dbReference>
<dbReference type="InterPro" id="IPR018935">
    <property type="entry name" value="RIO_kinase_CS"/>
</dbReference>
<dbReference type="GO" id="GO:0005829">
    <property type="term" value="C:cytosol"/>
    <property type="evidence" value="ECO:0007669"/>
    <property type="project" value="TreeGrafter"/>
</dbReference>
<keyword evidence="7" id="KW-0723">Serine/threonine-protein kinase</keyword>
<evidence type="ECO:0000256" key="6">
    <source>
        <dbReference type="ARBA" id="ARBA00022517"/>
    </source>
</evidence>
<dbReference type="FunFam" id="1.10.510.10:FF:000307">
    <property type="entry name" value="Serine/threonine-protein kinase RIO2"/>
    <property type="match status" value="1"/>
</dbReference>
<dbReference type="Gene3D" id="1.10.510.10">
    <property type="entry name" value="Transferase(Phosphotransferase) domain 1"/>
    <property type="match status" value="1"/>
</dbReference>
<dbReference type="Proteomes" id="UP000614601">
    <property type="component" value="Unassembled WGS sequence"/>
</dbReference>
<name>A0A811JU39_9BILA</name>
<keyword evidence="12" id="KW-0418">Kinase</keyword>
<feature type="compositionally biased region" description="Basic and acidic residues" evidence="21">
    <location>
        <begin position="394"/>
        <end position="407"/>
    </location>
</feature>
<dbReference type="PANTHER" id="PTHR45852:SF1">
    <property type="entry name" value="SERINE_THREONINE-PROTEIN KINASE RIO2"/>
    <property type="match status" value="1"/>
</dbReference>
<sequence length="502" mass="58320">MGRFNVEPMRHMEKEHFRVLLAIEMGMKNHEAVPLQLISMIASIYRGGCAHLLRDLNKMKLVYHEKGRKFDGYRLTTLGYDYLALHTLRSRDVVGAVGNQIGVGKESDVYVGGDMELKDIVLKFSRLGRTSFRKLKEKRDYHGKRQHCSWLYLSRISALKEYTFLKALFNAGFPVPKPVDVCRHTVVMGLIDGVPLYKLMEVEKPADLYDELMGLIVKLAEYGLIHGDFNEFNIMITDSMKLYIIDFPQMTSTDHPNAKYYFDRDVECIREFFRKKFAFESEDFPTFDELERKYDLDVELAATGFTKKMAADINKAYEERCNMTKDELNDVIEEEEDSDVDEEELEEENEDAREKRNELAAASRFTNWLENAQTHIEKLKIEEDFEVTDKEMQEHYEKHISTNDEKPASSASGDNADDEEKDDNVSEFGTDIHELKRGKVTSARKIYENGSTIAPEDIRSRLLTEKQRVKREKFKAKGKECAVRRGRKANQSIVKEYDGWDF</sequence>
<comment type="catalytic activity">
    <reaction evidence="15">
        <text>L-threonyl-[protein] + ATP = O-phospho-L-threonyl-[protein] + ADP + H(+)</text>
        <dbReference type="Rhea" id="RHEA:46608"/>
        <dbReference type="Rhea" id="RHEA-COMP:11060"/>
        <dbReference type="Rhea" id="RHEA-COMP:11605"/>
        <dbReference type="ChEBI" id="CHEBI:15378"/>
        <dbReference type="ChEBI" id="CHEBI:30013"/>
        <dbReference type="ChEBI" id="CHEBI:30616"/>
        <dbReference type="ChEBI" id="CHEBI:61977"/>
        <dbReference type="ChEBI" id="CHEBI:456216"/>
        <dbReference type="EC" id="2.7.11.1"/>
    </reaction>
</comment>
<keyword evidence="8" id="KW-0597">Phosphoprotein</keyword>
<feature type="compositionally biased region" description="Acidic residues" evidence="21">
    <location>
        <begin position="333"/>
        <end position="351"/>
    </location>
</feature>
<dbReference type="InterPro" id="IPR036390">
    <property type="entry name" value="WH_DNA-bd_sf"/>
</dbReference>
<keyword evidence="6" id="KW-0690">Ribosome biogenesis</keyword>
<reference evidence="23" key="1">
    <citation type="submission" date="2020-09" db="EMBL/GenBank/DDBJ databases">
        <authorList>
            <person name="Kikuchi T."/>
        </authorList>
    </citation>
    <scope>NUCLEOTIDE SEQUENCE</scope>
    <source>
        <strain evidence="23">SH1</strain>
    </source>
</reference>
<dbReference type="Gene3D" id="1.10.10.10">
    <property type="entry name" value="Winged helix-like DNA-binding domain superfamily/Winged helix DNA-binding domain"/>
    <property type="match status" value="1"/>
</dbReference>
<evidence type="ECO:0000256" key="20">
    <source>
        <dbReference type="ARBA" id="ARBA00076005"/>
    </source>
</evidence>
<evidence type="ECO:0000256" key="2">
    <source>
        <dbReference type="ARBA" id="ARBA00004496"/>
    </source>
</evidence>
<organism evidence="23 24">
    <name type="scientific">Bursaphelenchus okinawaensis</name>
    <dbReference type="NCBI Taxonomy" id="465554"/>
    <lineage>
        <taxon>Eukaryota</taxon>
        <taxon>Metazoa</taxon>
        <taxon>Ecdysozoa</taxon>
        <taxon>Nematoda</taxon>
        <taxon>Chromadorea</taxon>
        <taxon>Rhabditida</taxon>
        <taxon>Tylenchina</taxon>
        <taxon>Tylenchomorpha</taxon>
        <taxon>Aphelenchoidea</taxon>
        <taxon>Aphelenchoididae</taxon>
        <taxon>Bursaphelenchus</taxon>
    </lineage>
</organism>
<dbReference type="PROSITE" id="PS01245">
    <property type="entry name" value="RIO1"/>
    <property type="match status" value="1"/>
</dbReference>
<keyword evidence="14" id="KW-0460">Magnesium</keyword>
<dbReference type="InterPro" id="IPR030484">
    <property type="entry name" value="Rio2"/>
</dbReference>
<evidence type="ECO:0000256" key="17">
    <source>
        <dbReference type="ARBA" id="ARBA00064676"/>
    </source>
</evidence>
<keyword evidence="13" id="KW-0067">ATP-binding</keyword>
<dbReference type="EC" id="2.7.11.1" evidence="4"/>
<evidence type="ECO:0000259" key="22">
    <source>
        <dbReference type="SMART" id="SM00090"/>
    </source>
</evidence>
<dbReference type="GO" id="GO:0046872">
    <property type="term" value="F:metal ion binding"/>
    <property type="evidence" value="ECO:0007669"/>
    <property type="project" value="UniProtKB-KW"/>
</dbReference>
<comment type="similarity">
    <text evidence="3">Belongs to the protein kinase superfamily. RIO-type Ser/Thr kinase family.</text>
</comment>
<gene>
    <name evidence="23" type="ORF">BOKJ2_LOCUS1580</name>
</gene>
<evidence type="ECO:0000256" key="4">
    <source>
        <dbReference type="ARBA" id="ARBA00012513"/>
    </source>
</evidence>
<evidence type="ECO:0000256" key="1">
    <source>
        <dbReference type="ARBA" id="ARBA00001946"/>
    </source>
</evidence>
<accession>A0A811JU39</accession>
<dbReference type="PANTHER" id="PTHR45852">
    <property type="entry name" value="SER/THR-PROTEIN KINASE RIO2"/>
    <property type="match status" value="1"/>
</dbReference>
<proteinExistence type="inferred from homology"/>
<evidence type="ECO:0000313" key="23">
    <source>
        <dbReference type="EMBL" id="CAD5206896.1"/>
    </source>
</evidence>
<evidence type="ECO:0000256" key="11">
    <source>
        <dbReference type="ARBA" id="ARBA00022741"/>
    </source>
</evidence>
<dbReference type="SMART" id="SM00090">
    <property type="entry name" value="RIO"/>
    <property type="match status" value="1"/>
</dbReference>
<evidence type="ECO:0000256" key="19">
    <source>
        <dbReference type="ARBA" id="ARBA00068837"/>
    </source>
</evidence>
<feature type="region of interest" description="Disordered" evidence="21">
    <location>
        <begin position="333"/>
        <end position="357"/>
    </location>
</feature>
<dbReference type="EMBL" id="CAJFCW020000001">
    <property type="protein sequence ID" value="CAG9083557.1"/>
    <property type="molecule type" value="Genomic_DNA"/>
</dbReference>
<keyword evidence="11" id="KW-0547">Nucleotide-binding</keyword>
<comment type="caution">
    <text evidence="23">The sequence shown here is derived from an EMBL/GenBank/DDBJ whole genome shotgun (WGS) entry which is preliminary data.</text>
</comment>
<evidence type="ECO:0000256" key="5">
    <source>
        <dbReference type="ARBA" id="ARBA00022490"/>
    </source>
</evidence>
<protein>
    <recommendedName>
        <fullName evidence="18">Serine/threonine-protein kinase RIO2</fullName>
        <ecNumber evidence="4">2.7.11.1</ecNumber>
    </recommendedName>
    <alternativeName>
        <fullName evidence="20">RIO kinase 2</fullName>
    </alternativeName>
    <alternativeName>
        <fullName evidence="19">Serine/threonine-protein kinase rio2</fullName>
    </alternativeName>
</protein>
<comment type="subunit">
    <text evidence="17">Associated with late 40S pre-ribosomal particles. Interacts with PLK1 (via its N-terminus).</text>
</comment>
<dbReference type="Pfam" id="PF09202">
    <property type="entry name" value="Rio2_N"/>
    <property type="match status" value="1"/>
</dbReference>
<feature type="region of interest" description="Disordered" evidence="21">
    <location>
        <begin position="394"/>
        <end position="434"/>
    </location>
</feature>
<dbReference type="FunFam" id="3.30.200.20:FF:000052">
    <property type="entry name" value="Serine/threonine-protein kinase RIO2"/>
    <property type="match status" value="1"/>
</dbReference>
<keyword evidence="9" id="KW-0808">Transferase</keyword>
<evidence type="ECO:0000256" key="10">
    <source>
        <dbReference type="ARBA" id="ARBA00022723"/>
    </source>
</evidence>
<dbReference type="GO" id="GO:0004674">
    <property type="term" value="F:protein serine/threonine kinase activity"/>
    <property type="evidence" value="ECO:0007669"/>
    <property type="project" value="UniProtKB-KW"/>
</dbReference>
<evidence type="ECO:0000256" key="13">
    <source>
        <dbReference type="ARBA" id="ARBA00022840"/>
    </source>
</evidence>
<evidence type="ECO:0000256" key="12">
    <source>
        <dbReference type="ARBA" id="ARBA00022777"/>
    </source>
</evidence>
<dbReference type="FunFam" id="1.10.10.10:FF:000053">
    <property type="entry name" value="Serine/threonine-protein kinase RIO2"/>
    <property type="match status" value="1"/>
</dbReference>
<dbReference type="Gene3D" id="3.30.200.20">
    <property type="entry name" value="Phosphorylase Kinase, domain 1"/>
    <property type="match status" value="1"/>
</dbReference>
<dbReference type="OrthoDB" id="10258631at2759"/>
<evidence type="ECO:0000256" key="8">
    <source>
        <dbReference type="ARBA" id="ARBA00022553"/>
    </source>
</evidence>
<keyword evidence="10" id="KW-0479">Metal-binding</keyword>
<dbReference type="GO" id="GO:0030490">
    <property type="term" value="P:maturation of SSU-rRNA"/>
    <property type="evidence" value="ECO:0007669"/>
    <property type="project" value="TreeGrafter"/>
</dbReference>
<dbReference type="Proteomes" id="UP000783686">
    <property type="component" value="Unassembled WGS sequence"/>
</dbReference>
<dbReference type="EMBL" id="CAJFDH010000001">
    <property type="protein sequence ID" value="CAD5206896.1"/>
    <property type="molecule type" value="Genomic_DNA"/>
</dbReference>
<feature type="domain" description="RIO kinase" evidence="22">
    <location>
        <begin position="66"/>
        <end position="289"/>
    </location>
</feature>